<keyword evidence="2" id="KW-1185">Reference proteome</keyword>
<gene>
    <name evidence="1" type="ORF">RUMHYD_00341</name>
</gene>
<protein>
    <submittedName>
        <fullName evidence="1">Uncharacterized protein</fullName>
    </submittedName>
</protein>
<organism evidence="1 2">
    <name type="scientific">Blautia hydrogenotrophica (strain DSM 10507 / JCM 14656 / S5a33)</name>
    <name type="common">Ruminococcus hydrogenotrophicus</name>
    <dbReference type="NCBI Taxonomy" id="476272"/>
    <lineage>
        <taxon>Bacteria</taxon>
        <taxon>Bacillati</taxon>
        <taxon>Bacillota</taxon>
        <taxon>Clostridia</taxon>
        <taxon>Lachnospirales</taxon>
        <taxon>Lachnospiraceae</taxon>
        <taxon>Blautia</taxon>
    </lineage>
</organism>
<reference evidence="1 2" key="2">
    <citation type="submission" date="2009-02" db="EMBL/GenBank/DDBJ databases">
        <title>Draft genome sequence of Blautia hydrogenotrophica DSM 10507 (Ruminococcus hydrogenotrophicus DSM 10507).</title>
        <authorList>
            <person name="Sudarsanam P."/>
            <person name="Ley R."/>
            <person name="Guruge J."/>
            <person name="Turnbaugh P.J."/>
            <person name="Mahowald M."/>
            <person name="Liep D."/>
            <person name="Gordon J."/>
        </authorList>
    </citation>
    <scope>NUCLEOTIDE SEQUENCE [LARGE SCALE GENOMIC DNA]</scope>
    <source>
        <strain evidence="2">DSM 10507 / JCM 14656 / S5a33</strain>
    </source>
</reference>
<dbReference type="EMBL" id="ACBZ01000012">
    <property type="protein sequence ID" value="EEG50728.1"/>
    <property type="molecule type" value="Genomic_DNA"/>
</dbReference>
<dbReference type="PATRIC" id="fig|476272.21.peg.3348"/>
<dbReference type="AlphaFoldDB" id="C0CHM7"/>
<proteinExistence type="predicted"/>
<dbReference type="Proteomes" id="UP000003100">
    <property type="component" value="Unassembled WGS sequence"/>
</dbReference>
<accession>C0CHM7</accession>
<evidence type="ECO:0000313" key="2">
    <source>
        <dbReference type="Proteomes" id="UP000003100"/>
    </source>
</evidence>
<comment type="caution">
    <text evidence="1">The sequence shown here is derived from an EMBL/GenBank/DDBJ whole genome shotgun (WGS) entry which is preliminary data.</text>
</comment>
<name>C0CHM7_BLAHS</name>
<sequence>MIVVGKVKKRGNEKLPRLFGVVGGSKFCLVSEWGFMVKSCRSKK</sequence>
<reference evidence="1 2" key="1">
    <citation type="submission" date="2009-01" db="EMBL/GenBank/DDBJ databases">
        <authorList>
            <person name="Fulton L."/>
            <person name="Clifton S."/>
            <person name="Fulton B."/>
            <person name="Xu J."/>
            <person name="Minx P."/>
            <person name="Pepin K.H."/>
            <person name="Johnson M."/>
            <person name="Bhonagiri V."/>
            <person name="Nash W.E."/>
            <person name="Mardis E.R."/>
            <person name="Wilson R.K."/>
        </authorList>
    </citation>
    <scope>NUCLEOTIDE SEQUENCE [LARGE SCALE GENOMIC DNA]</scope>
    <source>
        <strain evidence="2">DSM 10507 / JCM 14656 / S5a33</strain>
    </source>
</reference>
<evidence type="ECO:0000313" key="1">
    <source>
        <dbReference type="EMBL" id="EEG50728.1"/>
    </source>
</evidence>
<dbReference type="HOGENOM" id="CLU_3213076_0_0_9"/>